<keyword evidence="8" id="KW-0472">Membrane</keyword>
<dbReference type="Proteomes" id="UP001497512">
    <property type="component" value="Chromosome 5"/>
</dbReference>
<evidence type="ECO:0000256" key="9">
    <source>
        <dbReference type="SAM" id="SignalP"/>
    </source>
</evidence>
<feature type="compositionally biased region" description="Low complexity" evidence="7">
    <location>
        <begin position="69"/>
        <end position="85"/>
    </location>
</feature>
<dbReference type="InterPro" id="IPR011009">
    <property type="entry name" value="Kinase-like_dom_sf"/>
</dbReference>
<name>A0ABP0UQ68_9BRYO</name>
<dbReference type="Pfam" id="PF07714">
    <property type="entry name" value="PK_Tyr_Ser-Thr"/>
    <property type="match status" value="1"/>
</dbReference>
<feature type="chain" id="PRO_5046610159" description="Protein kinase domain-containing protein" evidence="9">
    <location>
        <begin position="28"/>
        <end position="767"/>
    </location>
</feature>
<dbReference type="PROSITE" id="PS50011">
    <property type="entry name" value="PROTEIN_KINASE_DOM"/>
    <property type="match status" value="1"/>
</dbReference>
<dbReference type="PANTHER" id="PTHR47989">
    <property type="entry name" value="OS01G0750732 PROTEIN"/>
    <property type="match status" value="1"/>
</dbReference>
<sequence length="767" mass="82858">MELRAPEKLLLLLLLLLYRCWCSGAFAVVHGLEQGPSSSPPLSMTHHDHNQSNPIHAARPTSPAPVPAPRVAAPAPTHIPRATAPAPAPRIRGHHHHLHAGQECTLPCPSGYTYSVPGSPCGCVIPMQVELQLGINLETLFPLVSELAEELAVGLFLLPSQVRIVGADSVEGNQEETDVNADFVPLVPAFDNTTADLLSSRFWNHQVLLNDTLFGNYSVISVTYPGLPPSPPSQAPLYGSSAPQQGAGEAAEHPIGVLIKKRVHRVSYKIVIIVLASVMAAVICVGVLCFMVLRWRGSPAAIEPVLAASTTQRSTTQRSAFSAGGSMLSGSINSSTSVSFGSSMPSYAGTVKTFSLAELNRATENFNPENVVGEGGFGRVYQGVLDNGVLVAVKVLTRDNQQGGREFVAEVEMLSRLHHRNLVKLIGICTEDPERCLVYEFIPNGSVESHLHGPDQPLDWEARVKIALGSARGLAYLHEDSNPRVIHRDFKASNILLEYDFTPKVSDFGLAKSAGDIGNSQPISTRVMGTFGYVAPEYAMTGHLLVKSDVYSYGVVLLELLSGRKPVDMTQPPGEEHLVTWARPLLTSNEGLYILVDPDLRHNFPLDSFTKVAAIALRCVQPEASNRPFMGEVVQALKLVSVVSDTSGAGPVEDSAQNQNGVSFDPRSRFLPDTSFISIDSDSGPLNLRNVEHGWPLSASEVFAGSGKYMQELSDSFRRHSASGPLKTAGNKLSAWYRFRGAKAVTKSDHGATRHNKHRGDRDYPKT</sequence>
<keyword evidence="2" id="KW-0808">Transferase</keyword>
<dbReference type="CDD" id="cd14066">
    <property type="entry name" value="STKc_IRAK"/>
    <property type="match status" value="1"/>
</dbReference>
<dbReference type="PROSITE" id="PS00108">
    <property type="entry name" value="PROTEIN_KINASE_ST"/>
    <property type="match status" value="1"/>
</dbReference>
<feature type="binding site" evidence="6">
    <location>
        <position position="394"/>
    </location>
    <ligand>
        <name>ATP</name>
        <dbReference type="ChEBI" id="CHEBI:30616"/>
    </ligand>
</feature>
<evidence type="ECO:0000256" key="4">
    <source>
        <dbReference type="ARBA" id="ARBA00022777"/>
    </source>
</evidence>
<evidence type="ECO:0000259" key="10">
    <source>
        <dbReference type="PROSITE" id="PS50011"/>
    </source>
</evidence>
<gene>
    <name evidence="11" type="ORF">CSSPTR1EN2_LOCUS18682</name>
</gene>
<protein>
    <recommendedName>
        <fullName evidence="10">Protein kinase domain-containing protein</fullName>
    </recommendedName>
</protein>
<feature type="region of interest" description="Disordered" evidence="7">
    <location>
        <begin position="648"/>
        <end position="667"/>
    </location>
</feature>
<evidence type="ECO:0000256" key="8">
    <source>
        <dbReference type="SAM" id="Phobius"/>
    </source>
</evidence>
<evidence type="ECO:0000256" key="5">
    <source>
        <dbReference type="ARBA" id="ARBA00022840"/>
    </source>
</evidence>
<feature type="domain" description="Protein kinase" evidence="10">
    <location>
        <begin position="366"/>
        <end position="640"/>
    </location>
</feature>
<feature type="region of interest" description="Disordered" evidence="7">
    <location>
        <begin position="746"/>
        <end position="767"/>
    </location>
</feature>
<dbReference type="Pfam" id="PF23180">
    <property type="entry name" value="ALE2_N"/>
    <property type="match status" value="1"/>
</dbReference>
<dbReference type="InterPro" id="IPR008271">
    <property type="entry name" value="Ser/Thr_kinase_AS"/>
</dbReference>
<feature type="region of interest" description="Disordered" evidence="7">
    <location>
        <begin position="36"/>
        <end position="96"/>
    </location>
</feature>
<dbReference type="InterPro" id="IPR017441">
    <property type="entry name" value="Protein_kinase_ATP_BS"/>
</dbReference>
<keyword evidence="12" id="KW-1185">Reference proteome</keyword>
<keyword evidence="8" id="KW-0812">Transmembrane</keyword>
<evidence type="ECO:0000256" key="2">
    <source>
        <dbReference type="ARBA" id="ARBA00022679"/>
    </source>
</evidence>
<keyword evidence="9" id="KW-0732">Signal</keyword>
<dbReference type="PANTHER" id="PTHR47989:SF45">
    <property type="entry name" value="OS01G0709500 PROTEIN"/>
    <property type="match status" value="1"/>
</dbReference>
<dbReference type="PROSITE" id="PS00107">
    <property type="entry name" value="PROTEIN_KINASE_ATP"/>
    <property type="match status" value="1"/>
</dbReference>
<dbReference type="InterPro" id="IPR000719">
    <property type="entry name" value="Prot_kinase_dom"/>
</dbReference>
<organism evidence="11 12">
    <name type="scientific">Sphagnum troendelagicum</name>
    <dbReference type="NCBI Taxonomy" id="128251"/>
    <lineage>
        <taxon>Eukaryota</taxon>
        <taxon>Viridiplantae</taxon>
        <taxon>Streptophyta</taxon>
        <taxon>Embryophyta</taxon>
        <taxon>Bryophyta</taxon>
        <taxon>Sphagnophytina</taxon>
        <taxon>Sphagnopsida</taxon>
        <taxon>Sphagnales</taxon>
        <taxon>Sphagnaceae</taxon>
        <taxon>Sphagnum</taxon>
    </lineage>
</organism>
<evidence type="ECO:0000313" key="12">
    <source>
        <dbReference type="Proteomes" id="UP001497512"/>
    </source>
</evidence>
<feature type="transmembrane region" description="Helical" evidence="8">
    <location>
        <begin position="270"/>
        <end position="293"/>
    </location>
</feature>
<keyword evidence="5 6" id="KW-0067">ATP-binding</keyword>
<evidence type="ECO:0000256" key="1">
    <source>
        <dbReference type="ARBA" id="ARBA00022527"/>
    </source>
</evidence>
<dbReference type="InterPro" id="IPR001245">
    <property type="entry name" value="Ser-Thr/Tyr_kinase_cat_dom"/>
</dbReference>
<evidence type="ECO:0000256" key="3">
    <source>
        <dbReference type="ARBA" id="ARBA00022741"/>
    </source>
</evidence>
<reference evidence="11" key="1">
    <citation type="submission" date="2024-02" db="EMBL/GenBank/DDBJ databases">
        <authorList>
            <consortium name="ELIXIR-Norway"/>
            <consortium name="Elixir Norway"/>
        </authorList>
    </citation>
    <scope>NUCLEOTIDE SEQUENCE</scope>
</reference>
<evidence type="ECO:0000256" key="7">
    <source>
        <dbReference type="SAM" id="MobiDB-lite"/>
    </source>
</evidence>
<dbReference type="Gene3D" id="1.10.510.10">
    <property type="entry name" value="Transferase(Phosphotransferase) domain 1"/>
    <property type="match status" value="1"/>
</dbReference>
<accession>A0ABP0UQ68</accession>
<evidence type="ECO:0000313" key="11">
    <source>
        <dbReference type="EMBL" id="CAK9227324.1"/>
    </source>
</evidence>
<dbReference type="InterPro" id="IPR057597">
    <property type="entry name" value="ALE2_N"/>
</dbReference>
<keyword evidence="1" id="KW-0723">Serine/threonine-protein kinase</keyword>
<dbReference type="SUPFAM" id="SSF56112">
    <property type="entry name" value="Protein kinase-like (PK-like)"/>
    <property type="match status" value="1"/>
</dbReference>
<dbReference type="EMBL" id="OZ019897">
    <property type="protein sequence ID" value="CAK9227324.1"/>
    <property type="molecule type" value="Genomic_DNA"/>
</dbReference>
<feature type="signal peptide" evidence="9">
    <location>
        <begin position="1"/>
        <end position="27"/>
    </location>
</feature>
<keyword evidence="4" id="KW-0418">Kinase</keyword>
<evidence type="ECO:0000256" key="6">
    <source>
        <dbReference type="PROSITE-ProRule" id="PRU10141"/>
    </source>
</evidence>
<keyword evidence="3 6" id="KW-0547">Nucleotide-binding</keyword>
<dbReference type="Gene3D" id="3.30.200.20">
    <property type="entry name" value="Phosphorylase Kinase, domain 1"/>
    <property type="match status" value="1"/>
</dbReference>
<proteinExistence type="predicted"/>
<keyword evidence="8" id="KW-1133">Transmembrane helix</keyword>